<dbReference type="GO" id="GO:0004016">
    <property type="term" value="F:adenylate cyclase activity"/>
    <property type="evidence" value="ECO:0007669"/>
    <property type="project" value="TreeGrafter"/>
</dbReference>
<dbReference type="PANTHER" id="PTHR16305:SF28">
    <property type="entry name" value="GUANYLATE CYCLASE DOMAIN-CONTAINING PROTEIN"/>
    <property type="match status" value="1"/>
</dbReference>
<dbReference type="InterPro" id="IPR029787">
    <property type="entry name" value="Nucleotide_cyclase"/>
</dbReference>
<dbReference type="InterPro" id="IPR027417">
    <property type="entry name" value="P-loop_NTPase"/>
</dbReference>
<keyword evidence="1" id="KW-0547">Nucleotide-binding</keyword>
<protein>
    <submittedName>
        <fullName evidence="6">Adenylate cyclase type 10-like isoform X1</fullName>
    </submittedName>
</protein>
<feature type="domain" description="Guanylate cyclase" evidence="5">
    <location>
        <begin position="402"/>
        <end position="475"/>
    </location>
</feature>
<proteinExistence type="predicted"/>
<feature type="domain" description="Guanylate cyclase" evidence="5">
    <location>
        <begin position="87"/>
        <end position="225"/>
    </location>
</feature>
<dbReference type="RefSeq" id="XP_013163021.1">
    <property type="nucleotide sequence ID" value="XM_013307567.1"/>
</dbReference>
<gene>
    <name evidence="6" type="primary">LOC106114382</name>
</gene>
<dbReference type="Pfam" id="PF00211">
    <property type="entry name" value="Guanylate_cyc"/>
    <property type="match status" value="2"/>
</dbReference>
<organism evidence="6">
    <name type="scientific">Papilio xuthus</name>
    <name type="common">Asian swallowtail butterfly</name>
    <dbReference type="NCBI Taxonomy" id="66420"/>
    <lineage>
        <taxon>Eukaryota</taxon>
        <taxon>Metazoa</taxon>
        <taxon>Ecdysozoa</taxon>
        <taxon>Arthropoda</taxon>
        <taxon>Hexapoda</taxon>
        <taxon>Insecta</taxon>
        <taxon>Pterygota</taxon>
        <taxon>Neoptera</taxon>
        <taxon>Endopterygota</taxon>
        <taxon>Lepidoptera</taxon>
        <taxon>Glossata</taxon>
        <taxon>Ditrysia</taxon>
        <taxon>Papilionoidea</taxon>
        <taxon>Papilionidae</taxon>
        <taxon>Papilioninae</taxon>
        <taxon>Papilio</taxon>
    </lineage>
</organism>
<evidence type="ECO:0000256" key="3">
    <source>
        <dbReference type="ARBA" id="ARBA00023239"/>
    </source>
</evidence>
<keyword evidence="2" id="KW-0067">ATP-binding</keyword>
<dbReference type="GO" id="GO:0035556">
    <property type="term" value="P:intracellular signal transduction"/>
    <property type="evidence" value="ECO:0007669"/>
    <property type="project" value="InterPro"/>
</dbReference>
<dbReference type="PANTHER" id="PTHR16305">
    <property type="entry name" value="TESTICULAR SOLUBLE ADENYLYL CYCLASE"/>
    <property type="match status" value="1"/>
</dbReference>
<sequence length="1711" mass="195788">MEDRYDEYLTAMKRVQRESIYRNSASVYMSPRERRRKSDGRKQSTNIATESLNGVEQAKRISTMASFVPDEIVYKHSDLSVRTYETALMFIDVSGFTDLCEAYTRTGRGGPSRLTQVLNSYIGAMVQEILTHNGDILKFSGDAFLSMWKKTPSGNMQDVVHNAIDCGLLIQKNYGRYVTDVGVALKVKVAISAGVSHFSIIGGGELSLAHYVIVGQPVWDVKTAEYMSSAGDVLTTASAWIYVNEAEYCTQPCGDGRHTKVLGIGATWKRVEKLHSLIAFSNEEPFECTEQKHRPDGTAGVNLREFSLRPAVVAAIRGSWGTALRRFMLRPILRAVDNDEPMNFLAEVRHVLIVFINIITKTVTADILISVVDAAYRRVCGVTAEAGGLVNKVSMFDKDMMFLVVFGLRGLKHEDEARKALECALTLKENLKNSNIISVSIGVTSGSTYCGVVGHVLRREYTVIGSAVNKAARLMTTYLDKVTCDKETFLKSKLDHDHFKLMEEKPLKGFSKPGPIYEYNKQRRSDHLGCWRHPLLGRNEELRIYKMTLHNALEQQNYKFTRFRDHKFGIAFIGPQQVGKTRLLDECLYITPKFVLVNRIYLKDYEKTPFGLMRKIVATIFSSHMRPARESRENRIRLSVDVTSLRAVEILAVNTIFDCRFPLPEKFSYAGDFLGVYDIKKIIKEIFIKNIPSLRLVAVTDAQYADDESWRVILLLLDIKKIFFLFTIRNTALTSAVANTCLENDMIVKLEVSGIDRWYHAALVCQMLDVQAIPADLEKMIESASNGMPGWIQNFVISLVQSGDLTIATVTRSEARETGAVMPSISLLQRPDHDLSLYDESLGAQASIYSLNISFGTKQEAMQETDVIQMAVLADSYTFEDIKGDVKMDVLILKTYDSLSPFEKMVLKCSSVLGEVFSRRVLQHLLQTDEQRKVAQAVAKLFSIRVLECEGGDFTRDSSLVLVHPAPVPNDCKAPYCRCLGIRPPLNCKDLPMYAFCGYMKFKHIMFRTTTYELLTENQKRNMHTRALLYLERYTRRCVSCGGGCFVKFLGLRCNDGLIRESDELKRVREQISGFSAETKTADEQYTHRSFAMQPSMELTMNVRRNTNTTILTESEGLAENERRIRRLTGEYGGSRDGRPFFSYDFSTCECLPILLSAYCQAVDHCFGAEEFEKLFEAYLEYTDLSAINLNMPQAIRLLFEVETLINSEKFRTKNKCDLEWINDFRLGRILSHRGACLLESGDLDEAKKLLLEALKLFSDPFPSSKHATRLRHMCVSFSQLMAFYIAPQCYVARDRGVSGQFYECIAWTLISLNKVFIECREKSNAVLAAKWAMNYALRTDSNFRLLCMCYGNMITLCAQERDFSKCEMLEQRSMDICNRKIGKIDVTEVQAAGYLYTNIFLFHVESGKRAESIELGLEVMRMMSSITELRTRQVLVLWILKLLLAETRVHDMIAIMREFFYMTDHYDLSSETWYYYYAMVILLDTGHTVESYKSCERFYLKKGDAILRSKTSEAAWNFFVCMWLVTIRVGIWEKSIMWEDKIKQLVSMKYESHEFCAMILVRLIEGLLISMVQEIDNRNVRKIQMYAKLVKSLFGDLNSACKQARMYQPRYFLLLAYYNCISDKKSRAFRKLSKATQLCRQHQNTTLLIWIDHTRNHWNGTLKPILVNYWTEHINVDHQMGYRELDTTKGEQIIPYTLPLPKDMPNYNNI</sequence>
<dbReference type="FunFam" id="3.30.70.1230:FF:000017">
    <property type="entry name" value="Adenylate cyclase type 10"/>
    <property type="match status" value="1"/>
</dbReference>
<accession>A0AAJ7E531</accession>
<dbReference type="InterPro" id="IPR001054">
    <property type="entry name" value="A/G_cyclase"/>
</dbReference>
<reference evidence="6" key="1">
    <citation type="submission" date="2025-08" db="UniProtKB">
        <authorList>
            <consortium name="RefSeq"/>
        </authorList>
    </citation>
    <scope>IDENTIFICATION</scope>
</reference>
<dbReference type="GO" id="GO:0005524">
    <property type="term" value="F:ATP binding"/>
    <property type="evidence" value="ECO:0007669"/>
    <property type="project" value="UniProtKB-KW"/>
</dbReference>
<evidence type="ECO:0000256" key="4">
    <source>
        <dbReference type="SAM" id="MobiDB-lite"/>
    </source>
</evidence>
<evidence type="ECO:0000256" key="1">
    <source>
        <dbReference type="ARBA" id="ARBA00022741"/>
    </source>
</evidence>
<dbReference type="SUPFAM" id="SSF52540">
    <property type="entry name" value="P-loop containing nucleoside triphosphate hydrolases"/>
    <property type="match status" value="1"/>
</dbReference>
<keyword evidence="3" id="KW-0456">Lyase</keyword>
<evidence type="ECO:0000313" key="6">
    <source>
        <dbReference type="RefSeq" id="XP_013163021.1"/>
    </source>
</evidence>
<dbReference type="SUPFAM" id="SSF55073">
    <property type="entry name" value="Nucleotide cyclase"/>
    <property type="match status" value="2"/>
</dbReference>
<dbReference type="KEGG" id="pxu:106114382"/>
<dbReference type="Proteomes" id="UP000694872">
    <property type="component" value="Unplaced"/>
</dbReference>
<dbReference type="GO" id="GO:0009190">
    <property type="term" value="P:cyclic nucleotide biosynthetic process"/>
    <property type="evidence" value="ECO:0007669"/>
    <property type="project" value="InterPro"/>
</dbReference>
<feature type="region of interest" description="Disordered" evidence="4">
    <location>
        <begin position="25"/>
        <end position="44"/>
    </location>
</feature>
<dbReference type="PROSITE" id="PS50125">
    <property type="entry name" value="GUANYLATE_CYCLASE_2"/>
    <property type="match status" value="2"/>
</dbReference>
<dbReference type="GeneID" id="106114382"/>
<evidence type="ECO:0000259" key="5">
    <source>
        <dbReference type="PROSITE" id="PS50125"/>
    </source>
</evidence>
<name>A0AAJ7E531_PAPXU</name>
<dbReference type="CDD" id="cd07302">
    <property type="entry name" value="CHD"/>
    <property type="match status" value="2"/>
</dbReference>
<dbReference type="Gene3D" id="3.30.70.1230">
    <property type="entry name" value="Nucleotide cyclase"/>
    <property type="match status" value="2"/>
</dbReference>
<dbReference type="GO" id="GO:0005737">
    <property type="term" value="C:cytoplasm"/>
    <property type="evidence" value="ECO:0007669"/>
    <property type="project" value="TreeGrafter"/>
</dbReference>
<evidence type="ECO:0000256" key="2">
    <source>
        <dbReference type="ARBA" id="ARBA00022840"/>
    </source>
</evidence>